<keyword evidence="2" id="KW-1185">Reference proteome</keyword>
<dbReference type="RefSeq" id="WP_196955877.1">
    <property type="nucleotide sequence ID" value="NZ_JADWYK010000009.1"/>
</dbReference>
<evidence type="ECO:0000313" key="2">
    <source>
        <dbReference type="Proteomes" id="UP000601099"/>
    </source>
</evidence>
<organism evidence="1 2">
    <name type="scientific">Hymenobacter guriensis</name>
    <dbReference type="NCBI Taxonomy" id="2793065"/>
    <lineage>
        <taxon>Bacteria</taxon>
        <taxon>Pseudomonadati</taxon>
        <taxon>Bacteroidota</taxon>
        <taxon>Cytophagia</taxon>
        <taxon>Cytophagales</taxon>
        <taxon>Hymenobacteraceae</taxon>
        <taxon>Hymenobacter</taxon>
    </lineage>
</organism>
<dbReference type="EMBL" id="JADWYK010000009">
    <property type="protein sequence ID" value="MBG8554859.1"/>
    <property type="molecule type" value="Genomic_DNA"/>
</dbReference>
<gene>
    <name evidence="1" type="ORF">I5L79_14985</name>
</gene>
<sequence>MSEILRTAESNGSVYPRAFSVLSNLPVESLLHKEYDLRHPLSIYARSIANIFKYMNKVLTLLKPIYYGNGEGEILEIENKYKDLLFSLMSHIDDCFLILKALHPSYNEKKYTFAHTWLEKNNHPTYDDFYKGIQKYRNEISYFVNKIKHNNERLKVVVAKNDDITVVGYTFFELHYNERATVDKLNINKVKSINNDLKYNLYNVYLISELLSTAIIDAIKITLNQTVEEVKHSVNDDFIKSIVHEIKNLDYNVFNNYEFFSPKTLIDIDGFGVKLVSNIGGFTMDGVSVNDKMKLIATNNDHQIFISVEESDLPSHMYDIGSKLIYTRMGLEYCISISYKIGILIKCYSEMTVSSVIEYGDVSESFDTEWGMPHNSWLSSVMYDILKQLLEDDSLPLFRKA</sequence>
<accession>A0ABS0L405</accession>
<protein>
    <submittedName>
        <fullName evidence="1">Uncharacterized protein</fullName>
    </submittedName>
</protein>
<evidence type="ECO:0000313" key="1">
    <source>
        <dbReference type="EMBL" id="MBG8554859.1"/>
    </source>
</evidence>
<comment type="caution">
    <text evidence="1">The sequence shown here is derived from an EMBL/GenBank/DDBJ whole genome shotgun (WGS) entry which is preliminary data.</text>
</comment>
<reference evidence="1 2" key="1">
    <citation type="submission" date="2020-11" db="EMBL/GenBank/DDBJ databases">
        <title>Hymenobacter sp.</title>
        <authorList>
            <person name="Kim M.K."/>
        </authorList>
    </citation>
    <scope>NUCLEOTIDE SEQUENCE [LARGE SCALE GENOMIC DNA]</scope>
    <source>
        <strain evidence="1 2">BT594</strain>
    </source>
</reference>
<dbReference type="Proteomes" id="UP000601099">
    <property type="component" value="Unassembled WGS sequence"/>
</dbReference>
<proteinExistence type="predicted"/>
<name>A0ABS0L405_9BACT</name>